<feature type="region of interest" description="Disordered" evidence="1">
    <location>
        <begin position="94"/>
        <end position="116"/>
    </location>
</feature>
<evidence type="ECO:0000313" key="3">
    <source>
        <dbReference type="Proteomes" id="UP000016923"/>
    </source>
</evidence>
<feature type="compositionally biased region" description="Low complexity" evidence="1">
    <location>
        <begin position="222"/>
        <end position="232"/>
    </location>
</feature>
<dbReference type="Pfam" id="PF08728">
    <property type="entry name" value="CRT10"/>
    <property type="match status" value="1"/>
</dbReference>
<accession>S3C8L8</accession>
<evidence type="ECO:0008006" key="4">
    <source>
        <dbReference type="Google" id="ProtNLM"/>
    </source>
</evidence>
<dbReference type="eggNOG" id="ENOG502S49J">
    <property type="taxonomic scope" value="Eukaryota"/>
</dbReference>
<dbReference type="OrthoDB" id="5591786at2759"/>
<dbReference type="Proteomes" id="UP000016923">
    <property type="component" value="Unassembled WGS sequence"/>
</dbReference>
<feature type="compositionally biased region" description="Acidic residues" evidence="1">
    <location>
        <begin position="808"/>
        <end position="820"/>
    </location>
</feature>
<feature type="compositionally biased region" description="Polar residues" evidence="1">
    <location>
        <begin position="244"/>
        <end position="253"/>
    </location>
</feature>
<dbReference type="AlphaFoldDB" id="S3C8L8"/>
<evidence type="ECO:0000313" key="2">
    <source>
        <dbReference type="EMBL" id="EPE08276.1"/>
    </source>
</evidence>
<proteinExistence type="predicted"/>
<feature type="compositionally biased region" description="Polar residues" evidence="1">
    <location>
        <begin position="1047"/>
        <end position="1056"/>
    </location>
</feature>
<feature type="compositionally biased region" description="Acidic residues" evidence="1">
    <location>
        <begin position="784"/>
        <end position="797"/>
    </location>
</feature>
<reference evidence="2 3" key="1">
    <citation type="journal article" date="2013" name="BMC Genomics">
        <title>The genome and transcriptome of the pine saprophyte Ophiostoma piceae, and a comparison with the bark beetle-associated pine pathogen Grosmannia clavigera.</title>
        <authorList>
            <person name="Haridas S."/>
            <person name="Wang Y."/>
            <person name="Lim L."/>
            <person name="Massoumi Alamouti S."/>
            <person name="Jackman S."/>
            <person name="Docking R."/>
            <person name="Robertson G."/>
            <person name="Birol I."/>
            <person name="Bohlmann J."/>
            <person name="Breuil C."/>
        </authorList>
    </citation>
    <scope>NUCLEOTIDE SEQUENCE [LARGE SCALE GENOMIC DNA]</scope>
    <source>
        <strain evidence="2 3">UAMH 11346</strain>
    </source>
</reference>
<feature type="region of interest" description="Disordered" evidence="1">
    <location>
        <begin position="1047"/>
        <end position="1069"/>
    </location>
</feature>
<dbReference type="EMBL" id="KE148149">
    <property type="protein sequence ID" value="EPE08276.1"/>
    <property type="molecule type" value="Genomic_DNA"/>
</dbReference>
<dbReference type="InterPro" id="IPR014839">
    <property type="entry name" value="Crt10"/>
</dbReference>
<dbReference type="STRING" id="1262450.S3C8L8"/>
<feature type="region of interest" description="Disordered" evidence="1">
    <location>
        <begin position="784"/>
        <end position="820"/>
    </location>
</feature>
<sequence>MGKVDTADGSDSLSEFDDPVLDMVFASWLDGTSADTDVTDAPARPQPQHQHTVDNNFSDLSSEFDSDRSSEFGDLAFDQELIAQIDNNTLHKYSTAALPSRPRDQLQKPADPRGSYIIPETLCSPPPTDVDCVRVNPVSGFQSADMRFGSGARAAMTKWLTTQFTANGLLDDEDDVSPDFKMDVEAYDCYEEDGHMVDTLDFSDPVGPMPASESETSNKAQLSSPLLSSSPPKSQEPSTDESTETYGTESWSTPPMHAGSSAKGPEARKPPPVSRGRLNLTALSQKYNVFFAAFKEEIHVFRPQQAPEIVRGALLILRPQPTEAAKKIGGYQSTTAPHQVNHMIVGDLGDTEILLMAFDDGDVIAYYTEHIVKYLSSKWRGHPTRSPKKPTPFFRETVGLSAWGLAIHTKSRLIAVSSNLAEVTVFAPALYRAYRRWSVTTESDSIENAPAFHPGRYGFQKLKSALEKRARNWRILLPLGRGGKNIPSIAFVGDCGLPYMIIATDIDGCIWLLNIWEPNSHPLKVQLGQAKAANAMGWGILPIPKSLLLRSNEIPRRIPEVLSREHGLLTHSLNYSLITDPSTDAFIQTPDKQYDRDTIDDVVLPGVPYTKRMLYELDLLSGRDFVYDFDSDEDDDGDNHESGEESDDWHFDMMIDPDTNHVCVGNSAYEYFRNNPEEGMLPAPPCPKTRDQPFIAVDLTSGFLQSMVACPGTSQTWPAPDLSSLLGILRSPTRHYSIFDLPLNVVARHARPVPDTGSHASTESEVDMGPLIWAAGIPPGLYAEDDEEEEEEEEYESASENGTHESVDADDANESATEDGTCDVHTWTRLEYFATRFVFFQTLSSGAQMFSIDEHTDLYQVDDVTKFTTDDTSNASPHMFDMGLPFHRCSMIHFIPEISLIVVGKMQGQVVLLRPFKNNLAQLPHGFSRRNSCHDRVAEINYPRWAFRTEWTLPLQKDRTDDKYPRCCLLGIAVSRVPEPDAGKYALEAEAKPTDSKRPRGNGKSQGRRWRLIMYYMDHTILQYHIEESESGNEMCDVLPVLQEAQQASRMRQQADPTRPKYQDGVQVA</sequence>
<keyword evidence="3" id="KW-1185">Reference proteome</keyword>
<gene>
    <name evidence="2" type="ORF">F503_01059</name>
</gene>
<name>S3C8L8_OPHP1</name>
<dbReference type="HOGENOM" id="CLU_287858_0_0_1"/>
<feature type="region of interest" description="Disordered" evidence="1">
    <location>
        <begin position="198"/>
        <end position="276"/>
    </location>
</feature>
<evidence type="ECO:0000256" key="1">
    <source>
        <dbReference type="SAM" id="MobiDB-lite"/>
    </source>
</evidence>
<protein>
    <recommendedName>
        <fullName evidence="4">Pyridine nucleotide-disulfide oxidoreductase family protein</fullName>
    </recommendedName>
</protein>
<organism evidence="2 3">
    <name type="scientific">Ophiostoma piceae (strain UAMH 11346)</name>
    <name type="common">Sap stain fungus</name>
    <dbReference type="NCBI Taxonomy" id="1262450"/>
    <lineage>
        <taxon>Eukaryota</taxon>
        <taxon>Fungi</taxon>
        <taxon>Dikarya</taxon>
        <taxon>Ascomycota</taxon>
        <taxon>Pezizomycotina</taxon>
        <taxon>Sordariomycetes</taxon>
        <taxon>Sordariomycetidae</taxon>
        <taxon>Ophiostomatales</taxon>
        <taxon>Ophiostomataceae</taxon>
        <taxon>Ophiostoma</taxon>
    </lineage>
</organism>
<feature type="compositionally biased region" description="Polar residues" evidence="1">
    <location>
        <begin position="47"/>
        <end position="56"/>
    </location>
</feature>
<feature type="region of interest" description="Disordered" evidence="1">
    <location>
        <begin position="34"/>
        <end position="69"/>
    </location>
</feature>
<dbReference type="VEuPathDB" id="FungiDB:F503_01059"/>